<proteinExistence type="predicted"/>
<comment type="caution">
    <text evidence="3">The sequence shown here is derived from an EMBL/GenBank/DDBJ whole genome shotgun (WGS) entry which is preliminary data.</text>
</comment>
<dbReference type="PANTHER" id="PTHR24068">
    <property type="entry name" value="UBIQUITIN-CONJUGATING ENZYME E2"/>
    <property type="match status" value="1"/>
</dbReference>
<evidence type="ECO:0000259" key="2">
    <source>
        <dbReference type="PROSITE" id="PS50127"/>
    </source>
</evidence>
<dbReference type="Pfam" id="PF00179">
    <property type="entry name" value="UQ_con"/>
    <property type="match status" value="1"/>
</dbReference>
<sequence>MDVPRNFRLLEELEQGEKGVGDGSCSYGLEDGDDIMMERWTGTIFGPSRTAHENRIYTLKMFCGPNYPKAPPKVAFVSRINIAGVDQKTGIVSTEIDVLKHWKQTNTLYTLLKNLRSEMAKGTNARLVQPAEDSTFPGIESFGE</sequence>
<evidence type="ECO:0000313" key="3">
    <source>
        <dbReference type="EMBL" id="KAJ2676776.1"/>
    </source>
</evidence>
<dbReference type="SUPFAM" id="SSF54495">
    <property type="entry name" value="UBC-like"/>
    <property type="match status" value="1"/>
</dbReference>
<reference evidence="3" key="1">
    <citation type="submission" date="2022-07" db="EMBL/GenBank/DDBJ databases">
        <title>Phylogenomic reconstructions and comparative analyses of Kickxellomycotina fungi.</title>
        <authorList>
            <person name="Reynolds N.K."/>
            <person name="Stajich J.E."/>
            <person name="Barry K."/>
            <person name="Grigoriev I.V."/>
            <person name="Crous P."/>
            <person name="Smith M.E."/>
        </authorList>
    </citation>
    <scope>NUCLEOTIDE SEQUENCE</scope>
    <source>
        <strain evidence="3">NRRL 3115</strain>
    </source>
</reference>
<dbReference type="InterPro" id="IPR000608">
    <property type="entry name" value="UBC"/>
</dbReference>
<protein>
    <submittedName>
        <fullName evidence="3">E2 ubiquitin-conjugating protein mms2</fullName>
    </submittedName>
</protein>
<dbReference type="Proteomes" id="UP001151518">
    <property type="component" value="Unassembled WGS sequence"/>
</dbReference>
<evidence type="ECO:0000256" key="1">
    <source>
        <dbReference type="ARBA" id="ARBA00022786"/>
    </source>
</evidence>
<organism evidence="3 4">
    <name type="scientific">Coemansia spiralis</name>
    <dbReference type="NCBI Taxonomy" id="417178"/>
    <lineage>
        <taxon>Eukaryota</taxon>
        <taxon>Fungi</taxon>
        <taxon>Fungi incertae sedis</taxon>
        <taxon>Zoopagomycota</taxon>
        <taxon>Kickxellomycotina</taxon>
        <taxon>Kickxellomycetes</taxon>
        <taxon>Kickxellales</taxon>
        <taxon>Kickxellaceae</taxon>
        <taxon>Coemansia</taxon>
    </lineage>
</organism>
<dbReference type="FunFam" id="3.10.110.10:FF:000026">
    <property type="entry name" value="Ubiquitin-conjugating enzyme E2 variant"/>
    <property type="match status" value="1"/>
</dbReference>
<name>A0A9W8G220_9FUNG</name>
<dbReference type="SMART" id="SM00212">
    <property type="entry name" value="UBCc"/>
    <property type="match status" value="1"/>
</dbReference>
<dbReference type="PROSITE" id="PS50127">
    <property type="entry name" value="UBC_2"/>
    <property type="match status" value="1"/>
</dbReference>
<keyword evidence="1" id="KW-0833">Ubl conjugation pathway</keyword>
<accession>A0A9W8G220</accession>
<dbReference type="InterPro" id="IPR016135">
    <property type="entry name" value="UBQ-conjugating_enzyme/RWD"/>
</dbReference>
<gene>
    <name evidence="3" type="primary">MMS2</name>
    <name evidence="3" type="ORF">GGI25_003421</name>
</gene>
<dbReference type="OrthoDB" id="6508832at2759"/>
<feature type="domain" description="UBC core" evidence="2">
    <location>
        <begin position="4"/>
        <end position="144"/>
    </location>
</feature>
<dbReference type="Gene3D" id="3.10.110.10">
    <property type="entry name" value="Ubiquitin Conjugating Enzyme"/>
    <property type="match status" value="1"/>
</dbReference>
<evidence type="ECO:0000313" key="4">
    <source>
        <dbReference type="Proteomes" id="UP001151518"/>
    </source>
</evidence>
<dbReference type="AlphaFoldDB" id="A0A9W8G220"/>
<dbReference type="CDD" id="cd23807">
    <property type="entry name" value="UEV_UBE2V"/>
    <property type="match status" value="1"/>
</dbReference>
<dbReference type="EMBL" id="JANBTW010000037">
    <property type="protein sequence ID" value="KAJ2676776.1"/>
    <property type="molecule type" value="Genomic_DNA"/>
</dbReference>